<keyword evidence="3" id="KW-1185">Reference proteome</keyword>
<sequence length="116" mass="12371">MLQEERKQEPRQAVDASPFRDGTQGIAAADQGLLAVTIRRRLPTAFAPSGNNILCFRFAVEKLEAVMVDPKDKEPAEGSRETVDKELARQGVGKSHGSAGRSGGQKGPAQPGSSKK</sequence>
<reference evidence="2 3" key="1">
    <citation type="submission" date="2017-09" db="EMBL/GenBank/DDBJ databases">
        <title>Comparative genomics of rhizobia isolated from Phaseolus vulgaris in China.</title>
        <authorList>
            <person name="Tong W."/>
        </authorList>
    </citation>
    <scope>NUCLEOTIDE SEQUENCE [LARGE SCALE GENOMIC DNA]</scope>
    <source>
        <strain evidence="2 3">L101</strain>
    </source>
</reference>
<feature type="compositionally biased region" description="Basic and acidic residues" evidence="1">
    <location>
        <begin position="1"/>
        <end position="12"/>
    </location>
</feature>
<feature type="region of interest" description="Disordered" evidence="1">
    <location>
        <begin position="1"/>
        <end position="24"/>
    </location>
</feature>
<organism evidence="2 3">
    <name type="scientific">Rhizobium sophoriradicis</name>
    <dbReference type="NCBI Taxonomy" id="1535245"/>
    <lineage>
        <taxon>Bacteria</taxon>
        <taxon>Pseudomonadati</taxon>
        <taxon>Pseudomonadota</taxon>
        <taxon>Alphaproteobacteria</taxon>
        <taxon>Hyphomicrobiales</taxon>
        <taxon>Rhizobiaceae</taxon>
        <taxon>Rhizobium/Agrobacterium group</taxon>
        <taxon>Rhizobium</taxon>
    </lineage>
</organism>
<comment type="caution">
    <text evidence="2">The sequence shown here is derived from an EMBL/GenBank/DDBJ whole genome shotgun (WGS) entry which is preliminary data.</text>
</comment>
<dbReference type="Proteomes" id="UP000218807">
    <property type="component" value="Unassembled WGS sequence"/>
</dbReference>
<evidence type="ECO:0000313" key="2">
    <source>
        <dbReference type="EMBL" id="PCK82063.1"/>
    </source>
</evidence>
<dbReference type="EMBL" id="NXDM01000004">
    <property type="protein sequence ID" value="PCK82063.1"/>
    <property type="molecule type" value="Genomic_DNA"/>
</dbReference>
<feature type="region of interest" description="Disordered" evidence="1">
    <location>
        <begin position="70"/>
        <end position="116"/>
    </location>
</feature>
<name>A0A2A5KYJ9_9HYPH</name>
<proteinExistence type="predicted"/>
<feature type="compositionally biased region" description="Basic and acidic residues" evidence="1">
    <location>
        <begin position="70"/>
        <end position="88"/>
    </location>
</feature>
<accession>A0A2A5KYJ9</accession>
<dbReference type="AlphaFoldDB" id="A0A2A5KYJ9"/>
<gene>
    <name evidence="2" type="ORF">CPT34_06830</name>
</gene>
<evidence type="ECO:0000313" key="3">
    <source>
        <dbReference type="Proteomes" id="UP000218807"/>
    </source>
</evidence>
<evidence type="ECO:0000256" key="1">
    <source>
        <dbReference type="SAM" id="MobiDB-lite"/>
    </source>
</evidence>
<protein>
    <submittedName>
        <fullName evidence="2">Uncharacterized protein</fullName>
    </submittedName>
</protein>